<evidence type="ECO:0000313" key="2">
    <source>
        <dbReference type="Proteomes" id="UP001638806"/>
    </source>
</evidence>
<keyword evidence="2" id="KW-1185">Reference proteome</keyword>
<proteinExistence type="predicted"/>
<organism evidence="1 2">
    <name type="scientific">Purpureocillium lilacinum</name>
    <name type="common">Paecilomyces lilacinus</name>
    <dbReference type="NCBI Taxonomy" id="33203"/>
    <lineage>
        <taxon>Eukaryota</taxon>
        <taxon>Fungi</taxon>
        <taxon>Dikarya</taxon>
        <taxon>Ascomycota</taxon>
        <taxon>Pezizomycotina</taxon>
        <taxon>Sordariomycetes</taxon>
        <taxon>Hypocreomycetidae</taxon>
        <taxon>Hypocreales</taxon>
        <taxon>Ophiocordycipitaceae</taxon>
        <taxon>Purpureocillium</taxon>
    </lineage>
</organism>
<accession>A0ACC4DZR8</accession>
<protein>
    <submittedName>
        <fullName evidence="1">Uncharacterized protein</fullName>
    </submittedName>
</protein>
<gene>
    <name evidence="1" type="ORF">ACCO45_003399</name>
</gene>
<reference evidence="1" key="1">
    <citation type="submission" date="2024-12" db="EMBL/GenBank/DDBJ databases">
        <title>Comparative genomics and development of molecular markers within Purpureocillium lilacinum and among Purpureocillium species.</title>
        <authorList>
            <person name="Yeh Z.-Y."/>
            <person name="Ni N.-T."/>
            <person name="Lo P.-H."/>
            <person name="Mushyakhwo K."/>
            <person name="Lin C.-F."/>
            <person name="Nai Y.-S."/>
        </authorList>
    </citation>
    <scope>NUCLEOTIDE SEQUENCE</scope>
    <source>
        <strain evidence="1">NCHU-NPUST-175</strain>
    </source>
</reference>
<dbReference type="EMBL" id="JBGNUJ010000003">
    <property type="protein sequence ID" value="KAL3961876.1"/>
    <property type="molecule type" value="Genomic_DNA"/>
</dbReference>
<name>A0ACC4DZR8_PURLI</name>
<sequence length="165" mass="18627">MCPGQANDQPLRAAAGNLTMLTKMLRSQVRMNDRQVFHPHQPHILQAKYLARPGKRQKLKERRCVLTINQSAPKEHVRLPRDREEAAKRAQRNHKGRARKRQTRVGLRELIERTARENGKKSTTSGTVHGGSKPICRVPLTARGNDVADQDSLGSISWSLSQDQS</sequence>
<dbReference type="Proteomes" id="UP001638806">
    <property type="component" value="Unassembled WGS sequence"/>
</dbReference>
<evidence type="ECO:0000313" key="1">
    <source>
        <dbReference type="EMBL" id="KAL3961876.1"/>
    </source>
</evidence>
<comment type="caution">
    <text evidence="1">The sequence shown here is derived from an EMBL/GenBank/DDBJ whole genome shotgun (WGS) entry which is preliminary data.</text>
</comment>